<feature type="transmembrane region" description="Helical" evidence="10">
    <location>
        <begin position="122"/>
        <end position="145"/>
    </location>
</feature>
<accession>A0A6I9YC69</accession>
<reference evidence="13" key="1">
    <citation type="submission" date="2025-08" db="UniProtKB">
        <authorList>
            <consortium name="RefSeq"/>
        </authorList>
    </citation>
    <scope>IDENTIFICATION</scope>
    <source>
        <tissue evidence="13">Skeletal muscle</tissue>
    </source>
</reference>
<keyword evidence="5" id="KW-0297">G-protein coupled receptor</keyword>
<keyword evidence="2" id="KW-1003">Cell membrane</keyword>
<keyword evidence="8" id="KW-0807">Transducer</keyword>
<evidence type="ECO:0000256" key="8">
    <source>
        <dbReference type="ARBA" id="ARBA00023224"/>
    </source>
</evidence>
<evidence type="ECO:0000256" key="9">
    <source>
        <dbReference type="ARBA" id="ARBA00061394"/>
    </source>
</evidence>
<dbReference type="Proteomes" id="UP000504617">
    <property type="component" value="Unplaced"/>
</dbReference>
<dbReference type="OrthoDB" id="9631784at2759"/>
<feature type="transmembrane region" description="Helical" evidence="10">
    <location>
        <begin position="274"/>
        <end position="291"/>
    </location>
</feature>
<dbReference type="CTD" id="4142"/>
<evidence type="ECO:0000259" key="11">
    <source>
        <dbReference type="PROSITE" id="PS50262"/>
    </source>
</evidence>
<dbReference type="GeneID" id="106548795"/>
<evidence type="ECO:0000256" key="1">
    <source>
        <dbReference type="ARBA" id="ARBA00004651"/>
    </source>
</evidence>
<dbReference type="PRINTS" id="PR02108">
    <property type="entry name" value="MRGPCRFAMILY"/>
</dbReference>
<dbReference type="FunFam" id="1.20.1070.10:FF:000193">
    <property type="entry name" value="Mas-related G-protein coupled receptor member E"/>
    <property type="match status" value="1"/>
</dbReference>
<dbReference type="PRINTS" id="PR00237">
    <property type="entry name" value="GPCRRHODOPSN"/>
</dbReference>
<keyword evidence="6 10" id="KW-0472">Membrane</keyword>
<protein>
    <submittedName>
        <fullName evidence="13">Proto-oncogene Mas</fullName>
    </submittedName>
</protein>
<dbReference type="PANTHER" id="PTHR11334:SF29">
    <property type="entry name" value="MAS-RELATED G-PROTEIN COUPLED RECEPTOR MEMBER X2"/>
    <property type="match status" value="1"/>
</dbReference>
<dbReference type="GO" id="GO:0004930">
    <property type="term" value="F:G protein-coupled receptor activity"/>
    <property type="evidence" value="ECO:0007669"/>
    <property type="project" value="UniProtKB-KW"/>
</dbReference>
<keyword evidence="12" id="KW-1185">Reference proteome</keyword>
<feature type="transmembrane region" description="Helical" evidence="10">
    <location>
        <begin position="157"/>
        <end position="181"/>
    </location>
</feature>
<evidence type="ECO:0000256" key="4">
    <source>
        <dbReference type="ARBA" id="ARBA00022989"/>
    </source>
</evidence>
<dbReference type="InterPro" id="IPR026234">
    <property type="entry name" value="MRGPCRFAMILY"/>
</dbReference>
<dbReference type="GO" id="GO:0005886">
    <property type="term" value="C:plasma membrane"/>
    <property type="evidence" value="ECO:0007669"/>
    <property type="project" value="UniProtKB-SubCell"/>
</dbReference>
<dbReference type="Pfam" id="PF00001">
    <property type="entry name" value="7tm_1"/>
    <property type="match status" value="1"/>
</dbReference>
<evidence type="ECO:0000313" key="13">
    <source>
        <dbReference type="RefSeq" id="XP_013921728.1"/>
    </source>
</evidence>
<dbReference type="PROSITE" id="PS50262">
    <property type="entry name" value="G_PROTEIN_RECEP_F1_2"/>
    <property type="match status" value="1"/>
</dbReference>
<comment type="similarity">
    <text evidence="9">Belongs to the G-protein coupled receptor 1 family. Mas subfamily.</text>
</comment>
<dbReference type="InterPro" id="IPR017452">
    <property type="entry name" value="GPCR_Rhodpsn_7TM"/>
</dbReference>
<dbReference type="Gene3D" id="1.20.1070.10">
    <property type="entry name" value="Rhodopsin 7-helix transmembrane proteins"/>
    <property type="match status" value="1"/>
</dbReference>
<keyword evidence="7" id="KW-0675">Receptor</keyword>
<dbReference type="PANTHER" id="PTHR11334">
    <property type="entry name" value="MAS-RELATED G-PROTEIN COUPLED RECEPTOR"/>
    <property type="match status" value="1"/>
</dbReference>
<organism evidence="12 13">
    <name type="scientific">Thamnophis sirtalis</name>
    <dbReference type="NCBI Taxonomy" id="35019"/>
    <lineage>
        <taxon>Eukaryota</taxon>
        <taxon>Metazoa</taxon>
        <taxon>Chordata</taxon>
        <taxon>Craniata</taxon>
        <taxon>Vertebrata</taxon>
        <taxon>Euteleostomi</taxon>
        <taxon>Lepidosauria</taxon>
        <taxon>Squamata</taxon>
        <taxon>Bifurcata</taxon>
        <taxon>Unidentata</taxon>
        <taxon>Episquamata</taxon>
        <taxon>Toxicofera</taxon>
        <taxon>Serpentes</taxon>
        <taxon>Colubroidea</taxon>
        <taxon>Colubridae</taxon>
        <taxon>Natricinae</taxon>
        <taxon>Thamnophis</taxon>
    </lineage>
</organism>
<feature type="domain" description="G-protein coupled receptors family 1 profile" evidence="11">
    <location>
        <begin position="102"/>
        <end position="330"/>
    </location>
</feature>
<evidence type="ECO:0000256" key="7">
    <source>
        <dbReference type="ARBA" id="ARBA00023170"/>
    </source>
</evidence>
<feature type="transmembrane region" description="Helical" evidence="10">
    <location>
        <begin position="201"/>
        <end position="222"/>
    </location>
</feature>
<dbReference type="InterPro" id="IPR000276">
    <property type="entry name" value="GPCR_Rhodpsn"/>
</dbReference>
<keyword evidence="4 10" id="KW-1133">Transmembrane helix</keyword>
<gene>
    <name evidence="13" type="primary">MAS1</name>
</gene>
<dbReference type="AlphaFoldDB" id="A0A6I9YC69"/>
<evidence type="ECO:0000313" key="12">
    <source>
        <dbReference type="Proteomes" id="UP000504617"/>
    </source>
</evidence>
<evidence type="ECO:0000256" key="5">
    <source>
        <dbReference type="ARBA" id="ARBA00023040"/>
    </source>
</evidence>
<proteinExistence type="inferred from homology"/>
<feature type="transmembrane region" description="Helical" evidence="10">
    <location>
        <begin position="87"/>
        <end position="110"/>
    </location>
</feature>
<name>A0A6I9YC69_9SAUR</name>
<evidence type="ECO:0000256" key="6">
    <source>
        <dbReference type="ARBA" id="ARBA00023136"/>
    </source>
</evidence>
<evidence type="ECO:0000256" key="3">
    <source>
        <dbReference type="ARBA" id="ARBA00022692"/>
    </source>
</evidence>
<evidence type="ECO:0000256" key="10">
    <source>
        <dbReference type="SAM" id="Phobius"/>
    </source>
</evidence>
<dbReference type="RefSeq" id="XP_013921728.1">
    <property type="nucleotide sequence ID" value="XM_014066253.1"/>
</dbReference>
<evidence type="ECO:0000256" key="2">
    <source>
        <dbReference type="ARBA" id="ARBA00022475"/>
    </source>
</evidence>
<keyword evidence="3 10" id="KW-0812">Transmembrane</keyword>
<comment type="subcellular location">
    <subcellularLocation>
        <location evidence="1">Cell membrane</location>
        <topology evidence="1">Multi-pass membrane protein</topology>
    </subcellularLocation>
</comment>
<dbReference type="SUPFAM" id="SSF81321">
    <property type="entry name" value="Family A G protein-coupled receptor-like"/>
    <property type="match status" value="1"/>
</dbReference>
<dbReference type="KEGG" id="tsr:106548795"/>
<sequence length="370" mass="43013">MEPKDLKTVHRLLTSPAVLMVLIFDQPQDYLTVWTKMFQNFTLDNEGEENNTGHSIHDLITETVPTAPAAKRNETQDSFQEEKTLLILFYISLPFLVFGLFSNGAVFWFLCCRIKKTKYTVYVLNLAIADFTLLFSHIILFFNSLVAWEDYDWKLNFYLAIYILACFGYNTSFFLLTAISVERYVGTFFPLCYHFKRPKHLSTIMCAVLWALSCIMIGLDYICWKEYQNSTGIYPANIVVATVLMLFLPVMVFCSFSLFIKISRYPKSKSPARFYRTVIITVILFLIFAVPHKILSLMEYMQPTVDINWDIIHSFSLLNIINSSLNPIVYFFVGRQKQRHFKEPLHVVIYRSCNDEALDPISSKQATHSH</sequence>
<feature type="transmembrane region" description="Helical" evidence="10">
    <location>
        <begin position="234"/>
        <end position="262"/>
    </location>
</feature>
<feature type="transmembrane region" description="Helical" evidence="10">
    <location>
        <begin position="311"/>
        <end position="333"/>
    </location>
</feature>